<feature type="region of interest" description="Disordered" evidence="1">
    <location>
        <begin position="104"/>
        <end position="133"/>
    </location>
</feature>
<sequence length="194" mass="20900">PQLDGLLLVKDFMELTFGFRLSGARRAGRRSCGGALFFEVATRRVRTASYQKEGTTTTTTTTTTTSRTDKIIKSDQTTLWPCPPVRTPVGVGAAHVAPLMRGDLAGPQMKQSGQSGAASTSEGPFDRDASDGCPFEGGGIGPWKIFRSSGLAYTILTSFTAAERASIDRGFPRSQFDRLLCPSPLDEDTRDRCP</sequence>
<gene>
    <name evidence="2" type="ORF">THAOC_15500</name>
</gene>
<reference evidence="2 3" key="1">
    <citation type="journal article" date="2012" name="Genome Biol.">
        <title>Genome and low-iron response of an oceanic diatom adapted to chronic iron limitation.</title>
        <authorList>
            <person name="Lommer M."/>
            <person name="Specht M."/>
            <person name="Roy A.S."/>
            <person name="Kraemer L."/>
            <person name="Andreson R."/>
            <person name="Gutowska M.A."/>
            <person name="Wolf J."/>
            <person name="Bergner S.V."/>
            <person name="Schilhabel M.B."/>
            <person name="Klostermeier U.C."/>
            <person name="Beiko R.G."/>
            <person name="Rosenstiel P."/>
            <person name="Hippler M."/>
            <person name="Laroche J."/>
        </authorList>
    </citation>
    <scope>NUCLEOTIDE SEQUENCE [LARGE SCALE GENOMIC DNA]</scope>
    <source>
        <strain evidence="2 3">CCMP1005</strain>
    </source>
</reference>
<name>K0SFN9_THAOC</name>
<dbReference type="AlphaFoldDB" id="K0SFN9"/>
<organism evidence="2 3">
    <name type="scientific">Thalassiosira oceanica</name>
    <name type="common">Marine diatom</name>
    <dbReference type="NCBI Taxonomy" id="159749"/>
    <lineage>
        <taxon>Eukaryota</taxon>
        <taxon>Sar</taxon>
        <taxon>Stramenopiles</taxon>
        <taxon>Ochrophyta</taxon>
        <taxon>Bacillariophyta</taxon>
        <taxon>Coscinodiscophyceae</taxon>
        <taxon>Thalassiosirophycidae</taxon>
        <taxon>Thalassiosirales</taxon>
        <taxon>Thalassiosiraceae</taxon>
        <taxon>Thalassiosira</taxon>
    </lineage>
</organism>
<protein>
    <submittedName>
        <fullName evidence="2">Uncharacterized protein</fullName>
    </submittedName>
</protein>
<evidence type="ECO:0000313" key="3">
    <source>
        <dbReference type="Proteomes" id="UP000266841"/>
    </source>
</evidence>
<evidence type="ECO:0000313" key="2">
    <source>
        <dbReference type="EMBL" id="EJK63824.1"/>
    </source>
</evidence>
<proteinExistence type="predicted"/>
<dbReference type="Proteomes" id="UP000266841">
    <property type="component" value="Unassembled WGS sequence"/>
</dbReference>
<dbReference type="EMBL" id="AGNL01017989">
    <property type="protein sequence ID" value="EJK63824.1"/>
    <property type="molecule type" value="Genomic_DNA"/>
</dbReference>
<evidence type="ECO:0000256" key="1">
    <source>
        <dbReference type="SAM" id="MobiDB-lite"/>
    </source>
</evidence>
<feature type="non-terminal residue" evidence="2">
    <location>
        <position position="1"/>
    </location>
</feature>
<comment type="caution">
    <text evidence="2">The sequence shown here is derived from an EMBL/GenBank/DDBJ whole genome shotgun (WGS) entry which is preliminary data.</text>
</comment>
<keyword evidence="3" id="KW-1185">Reference proteome</keyword>
<accession>K0SFN9</accession>
<feature type="compositionally biased region" description="Polar residues" evidence="1">
    <location>
        <begin position="109"/>
        <end position="122"/>
    </location>
</feature>